<comment type="subunit">
    <text evidence="4">Homodimer.</text>
</comment>
<dbReference type="FunFam" id="3.10.410.10:FF:000001">
    <property type="entry name" value="Putative formate--tetrahydrofolate ligase"/>
    <property type="match status" value="1"/>
</dbReference>
<feature type="domain" description="Tetrahydrofolate dehydrogenase/cyclohydrolase NAD(P)-binding" evidence="10">
    <location>
        <begin position="84"/>
        <end position="171"/>
    </location>
</feature>
<comment type="pathway">
    <text evidence="1">One-carbon metabolism; tetrahydrofolate interconversion.</text>
</comment>
<dbReference type="Gene3D" id="3.40.50.300">
    <property type="entry name" value="P-loop containing nucleotide triphosphate hydrolases"/>
    <property type="match status" value="2"/>
</dbReference>
<dbReference type="Pfam" id="PF02882">
    <property type="entry name" value="THF_DHG_CYH_C"/>
    <property type="match status" value="1"/>
</dbReference>
<dbReference type="PANTHER" id="PTHR48099">
    <property type="entry name" value="C-1-TETRAHYDROFOLATE SYNTHASE, CYTOPLASMIC-RELATED"/>
    <property type="match status" value="1"/>
</dbReference>
<dbReference type="PANTHER" id="PTHR48099:SF12">
    <property type="entry name" value="MONOFUNCTIONAL C1-TETRAHYDROFOLATE SYNTHASE, MITOCHONDRIAL"/>
    <property type="match status" value="1"/>
</dbReference>
<evidence type="ECO:0000256" key="9">
    <source>
        <dbReference type="ARBA" id="ARBA00022840"/>
    </source>
</evidence>
<dbReference type="GO" id="GO:0004488">
    <property type="term" value="F:methylenetetrahydrofolate dehydrogenase (NADP+) activity"/>
    <property type="evidence" value="ECO:0007669"/>
    <property type="project" value="InterPro"/>
</dbReference>
<comment type="similarity">
    <text evidence="3">In the C-terminal section; belongs to the formate--tetrahydrofolate ligase family.</text>
</comment>
<dbReference type="InterPro" id="IPR036291">
    <property type="entry name" value="NAD(P)-bd_dom_sf"/>
</dbReference>
<reference evidence="11" key="1">
    <citation type="submission" date="2025-08" db="UniProtKB">
        <authorList>
            <consortium name="Ensembl"/>
        </authorList>
    </citation>
    <scope>IDENTIFICATION</scope>
</reference>
<dbReference type="GO" id="GO:0005829">
    <property type="term" value="C:cytosol"/>
    <property type="evidence" value="ECO:0007669"/>
    <property type="project" value="TreeGrafter"/>
</dbReference>
<dbReference type="InterPro" id="IPR027417">
    <property type="entry name" value="P-loop_NTPase"/>
</dbReference>
<evidence type="ECO:0000256" key="6">
    <source>
        <dbReference type="ARBA" id="ARBA00022563"/>
    </source>
</evidence>
<evidence type="ECO:0000259" key="10">
    <source>
        <dbReference type="Pfam" id="PF02882"/>
    </source>
</evidence>
<reference evidence="11" key="2">
    <citation type="submission" date="2025-09" db="UniProtKB">
        <authorList>
            <consortium name="Ensembl"/>
        </authorList>
    </citation>
    <scope>IDENTIFICATION</scope>
</reference>
<dbReference type="InterPro" id="IPR020631">
    <property type="entry name" value="THF_DH/CycHdrlase_NAD-bd_dom"/>
</dbReference>
<evidence type="ECO:0000256" key="3">
    <source>
        <dbReference type="ARBA" id="ARBA00006985"/>
    </source>
</evidence>
<evidence type="ECO:0000256" key="2">
    <source>
        <dbReference type="ARBA" id="ARBA00005559"/>
    </source>
</evidence>
<proteinExistence type="inferred from homology"/>
<dbReference type="SUPFAM" id="SSF52540">
    <property type="entry name" value="P-loop containing nucleoside triphosphate hydrolases"/>
    <property type="match status" value="1"/>
</dbReference>
<evidence type="ECO:0000313" key="12">
    <source>
        <dbReference type="Proteomes" id="UP000694543"/>
    </source>
</evidence>
<dbReference type="SUPFAM" id="SSF53223">
    <property type="entry name" value="Aminoacid dehydrogenase-like, N-terminal domain"/>
    <property type="match status" value="1"/>
</dbReference>
<comment type="similarity">
    <text evidence="2">In the N-terminal section; belongs to the tetrahydrofolate dehydrogenase/cyclohydrolase family.</text>
</comment>
<dbReference type="Gene3D" id="3.40.50.10860">
    <property type="entry name" value="Leucine Dehydrogenase, chain A, domain 1"/>
    <property type="match status" value="1"/>
</dbReference>
<dbReference type="FunFam" id="3.40.50.300:FF:000627">
    <property type="entry name" value="Methylenetetrahydrofolate dehydrogenase (NADP+ dependent) 1 like"/>
    <property type="match status" value="1"/>
</dbReference>
<dbReference type="PRINTS" id="PR00085">
    <property type="entry name" value="THFDHDRGNASE"/>
</dbReference>
<dbReference type="GO" id="GO:0004329">
    <property type="term" value="F:formate-tetrahydrofolate ligase activity"/>
    <property type="evidence" value="ECO:0007669"/>
    <property type="project" value="UniProtKB-EC"/>
</dbReference>
<evidence type="ECO:0000256" key="1">
    <source>
        <dbReference type="ARBA" id="ARBA00004777"/>
    </source>
</evidence>
<dbReference type="FunFam" id="1.10.8.770:FF:000001">
    <property type="entry name" value="Methylenetetrahydrofolate dehydrogenase (NADP+ dependent) 1 like"/>
    <property type="match status" value="1"/>
</dbReference>
<keyword evidence="8" id="KW-0547">Nucleotide-binding</keyword>
<dbReference type="GO" id="GO:0035999">
    <property type="term" value="P:tetrahydrofolate interconversion"/>
    <property type="evidence" value="ECO:0007669"/>
    <property type="project" value="UniProtKB-UniPathway"/>
</dbReference>
<evidence type="ECO:0000256" key="7">
    <source>
        <dbReference type="ARBA" id="ARBA00022598"/>
    </source>
</evidence>
<dbReference type="UniPathway" id="UPA00193"/>
<keyword evidence="6" id="KW-0554">One-carbon metabolism</keyword>
<dbReference type="EC" id="6.3.4.3" evidence="5"/>
<dbReference type="PROSITE" id="PS00721">
    <property type="entry name" value="FTHFS_1"/>
    <property type="match status" value="1"/>
</dbReference>
<evidence type="ECO:0000256" key="5">
    <source>
        <dbReference type="ARBA" id="ARBA00012295"/>
    </source>
</evidence>
<sequence>PKDHLLPCSLNLTNYERFELIVSEILRLNEDPNVQGLALDLPESLYSSKILNAVKPEKDVDGLSDVNLGRLVRGEDSDYLVSPTAGAVVELLEDLDGKTVLLVDINGALGSSLQCLLQRRGAITASCHWKSPGLQSKLHHVDVVVAGSPKPESVPVSWLKPGTTLINCSSDLLSGRQSLNNTTENAVCSLAVAMRMQNMVKNTERWIHSQQLRKWDLHCLKLQPLSPVPSDIEISRAQSPKAVDVLAKEIGLLTDEIEIYGQTKAKVRLSLLERLKDQPDGKYVLVAGITPTPLGEGKSTVTIGLVQALTAHLKINSFACLRQPSQGPTFGVKGGAAGGGYAQVIPMEEFNLHLTGDIHAITAANNLLAAAIDARILHENTQSDKALYNRLVPVVKGVRGFSSIQLARLRRLGINKTDPETLTEEEISRFVRLDIDPSTITWQRVVDTNDRFLRKITIGQANTEKGFVRQAQFDIAVASEIMAILALTTSLEDMKERLGKIVVANDKKGEPVTAEDLGVTGALAVLMKDAIKPTLMQTLEGTPVFVHAGPFANIAHGNSSILADKIALKLVGEKGFVVTEAGFGADIGMEKFFNIKCRASGLVPSVVVLVATVRALKMHGGGPSVSAGAPLKKEYTEENLQLVADGCCNLQKQIQITQLFGVPVVVALNVFKTDSPAEVDLVCKIAKQSGAFDAVPCNHWSDGGRGAVKLAQAVEKAANQKSSFKYLYNGLLPPVTIAQKVYGAEDIELSPAAQSQIDRYTRQGFGKLPICMAKTHLSLSHQPEKKGVPTGFILPISDVRASIGAGFIYPLVGTMSTMPGLPTRPCFYDIDLDPVTEEVKGLF</sequence>
<protein>
    <recommendedName>
        <fullName evidence="5">formate--tetrahydrofolate ligase</fullName>
        <ecNumber evidence="5">6.3.4.3</ecNumber>
    </recommendedName>
</protein>
<dbReference type="Proteomes" id="UP000694543">
    <property type="component" value="Unplaced"/>
</dbReference>
<dbReference type="PROSITE" id="PS00722">
    <property type="entry name" value="FTHFS_2"/>
    <property type="match status" value="1"/>
</dbReference>
<dbReference type="AlphaFoldDB" id="A0A8C3M077"/>
<dbReference type="HAMAP" id="MF_01543">
    <property type="entry name" value="FTHFS"/>
    <property type="match status" value="1"/>
</dbReference>
<dbReference type="InterPro" id="IPR046346">
    <property type="entry name" value="Aminoacid_DH-like_N_sf"/>
</dbReference>
<keyword evidence="7" id="KW-0436">Ligase</keyword>
<dbReference type="Gene3D" id="1.10.8.770">
    <property type="match status" value="1"/>
</dbReference>
<dbReference type="Gene3D" id="3.10.410.10">
    <property type="entry name" value="Formyltetrahydrofolate synthetase, domain 3"/>
    <property type="match status" value="1"/>
</dbReference>
<dbReference type="GO" id="GO:0046394">
    <property type="term" value="P:carboxylic acid biosynthetic process"/>
    <property type="evidence" value="ECO:0007669"/>
    <property type="project" value="UniProtKB-ARBA"/>
</dbReference>
<dbReference type="Gene3D" id="3.40.50.720">
    <property type="entry name" value="NAD(P)-binding Rossmann-like Domain"/>
    <property type="match status" value="1"/>
</dbReference>
<accession>A0A8C3M077</accession>
<dbReference type="InterPro" id="IPR000672">
    <property type="entry name" value="THF_DH/CycHdrlase"/>
</dbReference>
<dbReference type="Ensembl" id="ENSCPIT00010018878.1">
    <property type="protein sequence ID" value="ENSCPIP00010015838.1"/>
    <property type="gene ID" value="ENSCPIG00010012428.1"/>
</dbReference>
<dbReference type="GO" id="GO:0005524">
    <property type="term" value="F:ATP binding"/>
    <property type="evidence" value="ECO:0007669"/>
    <property type="project" value="UniProtKB-KW"/>
</dbReference>
<keyword evidence="9" id="KW-0067">ATP-binding</keyword>
<evidence type="ECO:0000256" key="4">
    <source>
        <dbReference type="ARBA" id="ARBA00011738"/>
    </source>
</evidence>
<dbReference type="InterPro" id="IPR000559">
    <property type="entry name" value="Formate_THF_ligase"/>
</dbReference>
<dbReference type="Pfam" id="PF01268">
    <property type="entry name" value="FTHFS"/>
    <property type="match status" value="1"/>
</dbReference>
<dbReference type="FunFam" id="3.40.50.300:FF:000556">
    <property type="entry name" value="Methylenetetrahydrofolate dehydrogenase (NADP+ dependent) 1 like"/>
    <property type="match status" value="1"/>
</dbReference>
<keyword evidence="12" id="KW-1185">Reference proteome</keyword>
<dbReference type="CDD" id="cd00477">
    <property type="entry name" value="FTHFS"/>
    <property type="match status" value="1"/>
</dbReference>
<evidence type="ECO:0000313" key="11">
    <source>
        <dbReference type="Ensembl" id="ENSCPIP00010015838.1"/>
    </source>
</evidence>
<name>A0A8C3M077_CHRPC</name>
<dbReference type="InterPro" id="IPR020628">
    <property type="entry name" value="Formate_THF_ligase_CS"/>
</dbReference>
<dbReference type="GO" id="GO:0005739">
    <property type="term" value="C:mitochondrion"/>
    <property type="evidence" value="ECO:0007669"/>
    <property type="project" value="TreeGrafter"/>
</dbReference>
<evidence type="ECO:0000256" key="8">
    <source>
        <dbReference type="ARBA" id="ARBA00022741"/>
    </source>
</evidence>
<organism evidence="11 12">
    <name type="scientific">Chrysolophus pictus</name>
    <name type="common">Golden pheasant</name>
    <name type="synonym">Phasianus pictus</name>
    <dbReference type="NCBI Taxonomy" id="9089"/>
    <lineage>
        <taxon>Eukaryota</taxon>
        <taxon>Metazoa</taxon>
        <taxon>Chordata</taxon>
        <taxon>Craniata</taxon>
        <taxon>Vertebrata</taxon>
        <taxon>Euteleostomi</taxon>
        <taxon>Archelosauria</taxon>
        <taxon>Archosauria</taxon>
        <taxon>Dinosauria</taxon>
        <taxon>Saurischia</taxon>
        <taxon>Theropoda</taxon>
        <taxon>Coelurosauria</taxon>
        <taxon>Aves</taxon>
        <taxon>Neognathae</taxon>
        <taxon>Galloanserae</taxon>
        <taxon>Galliformes</taxon>
        <taxon>Phasianidae</taxon>
        <taxon>Phasianinae</taxon>
        <taxon>Chrysolophus</taxon>
    </lineage>
</organism>
<dbReference type="SUPFAM" id="SSF51735">
    <property type="entry name" value="NAD(P)-binding Rossmann-fold domains"/>
    <property type="match status" value="1"/>
</dbReference>